<reference evidence="2 3" key="1">
    <citation type="submission" date="2020-08" db="EMBL/GenBank/DDBJ databases">
        <title>Genomic Encyclopedia of Type Strains, Phase IV (KMG-V): Genome sequencing to study the core and pangenomes of soil and plant-associated prokaryotes.</title>
        <authorList>
            <person name="Whitman W."/>
        </authorList>
    </citation>
    <scope>NUCLEOTIDE SEQUENCE [LARGE SCALE GENOMIC DNA]</scope>
    <source>
        <strain evidence="2 3">S3M1</strain>
    </source>
</reference>
<dbReference type="Proteomes" id="UP000537204">
    <property type="component" value="Unassembled WGS sequence"/>
</dbReference>
<evidence type="ECO:0000256" key="1">
    <source>
        <dbReference type="SAM" id="Phobius"/>
    </source>
</evidence>
<keyword evidence="1" id="KW-0812">Transmembrane</keyword>
<comment type="caution">
    <text evidence="2">The sequence shown here is derived from an EMBL/GenBank/DDBJ whole genome shotgun (WGS) entry which is preliminary data.</text>
</comment>
<evidence type="ECO:0000313" key="3">
    <source>
        <dbReference type="Proteomes" id="UP000537204"/>
    </source>
</evidence>
<dbReference type="RefSeq" id="WP_183883081.1">
    <property type="nucleotide sequence ID" value="NZ_JACHCE010000004.1"/>
</dbReference>
<keyword evidence="1" id="KW-1133">Transmembrane helix</keyword>
<protein>
    <submittedName>
        <fullName evidence="2">Uncharacterized protein</fullName>
    </submittedName>
</protein>
<feature type="transmembrane region" description="Helical" evidence="1">
    <location>
        <begin position="7"/>
        <end position="32"/>
    </location>
</feature>
<gene>
    <name evidence="2" type="ORF">HDE68_003123</name>
</gene>
<accession>A0A7W9E120</accession>
<name>A0A7W9E120_9SPHI</name>
<dbReference type="EMBL" id="JACHCE010000004">
    <property type="protein sequence ID" value="MBB5637210.1"/>
    <property type="molecule type" value="Genomic_DNA"/>
</dbReference>
<dbReference type="AlphaFoldDB" id="A0A7W9E120"/>
<keyword evidence="1" id="KW-0472">Membrane</keyword>
<proteinExistence type="predicted"/>
<organism evidence="2 3">
    <name type="scientific">Pedobacter cryoconitis</name>
    <dbReference type="NCBI Taxonomy" id="188932"/>
    <lineage>
        <taxon>Bacteria</taxon>
        <taxon>Pseudomonadati</taxon>
        <taxon>Bacteroidota</taxon>
        <taxon>Sphingobacteriia</taxon>
        <taxon>Sphingobacteriales</taxon>
        <taxon>Sphingobacteriaceae</taxon>
        <taxon>Pedobacter</taxon>
    </lineage>
</organism>
<evidence type="ECO:0000313" key="2">
    <source>
        <dbReference type="EMBL" id="MBB5637210.1"/>
    </source>
</evidence>
<sequence>MRRRTKILIGLAVIIVIPFLIVAANNLASLFYTRSYKSLDQGASSANYELKRVPLPGFIQSKNGNTNVVDSSSLSIGTASQLPVNYVTYEGNVYLDTVQDVFKVETKSGGPQNEKYRGQSHYITFNKKGKILSDTQTKKDSADLAKNGLLLKDQILPFQPWLNQSKPIYIAHFSKDEFNSHCFNPLRGWGSPTGGSVCYFWSGRGFYNLVYNKEVLKFVAAVSSGAVLFSQDDDFSGAYLLKYSEVPERFRSRVEGAFLISEDKLYMVSRK</sequence>